<dbReference type="AlphaFoldDB" id="A0A371JY46"/>
<name>A0A371JY46_9GAMM</name>
<evidence type="ECO:0000313" key="1">
    <source>
        <dbReference type="EMBL" id="RDZ26586.1"/>
    </source>
</evidence>
<reference evidence="1 2" key="1">
    <citation type="submission" date="2018-08" db="EMBL/GenBank/DDBJ databases">
        <title>Lysobacter sp. zong2l5, whole genome shotgun sequence.</title>
        <authorList>
            <person name="Zhang X."/>
            <person name="Feng G."/>
            <person name="Zhu H."/>
        </authorList>
    </citation>
    <scope>NUCLEOTIDE SEQUENCE [LARGE SCALE GENOMIC DNA]</scope>
    <source>
        <strain evidence="2">zong2l5</strain>
    </source>
</reference>
<protein>
    <submittedName>
        <fullName evidence="1">Uncharacterized protein</fullName>
    </submittedName>
</protein>
<proteinExistence type="predicted"/>
<comment type="caution">
    <text evidence="1">The sequence shown here is derived from an EMBL/GenBank/DDBJ whole genome shotgun (WGS) entry which is preliminary data.</text>
</comment>
<dbReference type="Proteomes" id="UP000264492">
    <property type="component" value="Unassembled WGS sequence"/>
</dbReference>
<organism evidence="1 2">
    <name type="scientific">Lysobacter silvisoli</name>
    <dbReference type="NCBI Taxonomy" id="2293254"/>
    <lineage>
        <taxon>Bacteria</taxon>
        <taxon>Pseudomonadati</taxon>
        <taxon>Pseudomonadota</taxon>
        <taxon>Gammaproteobacteria</taxon>
        <taxon>Lysobacterales</taxon>
        <taxon>Lysobacteraceae</taxon>
        <taxon>Lysobacter</taxon>
    </lineage>
</organism>
<dbReference type="EMBL" id="QTSU01000003">
    <property type="protein sequence ID" value="RDZ26586.1"/>
    <property type="molecule type" value="Genomic_DNA"/>
</dbReference>
<accession>A0A371JY46</accession>
<sequence length="237" mass="24040">MAAAAAAQPAAALPPLKAEIVDDSTLATLSGKFYGANMLVGLRIDLVSTMTLPDQSSASASGALSIRRVGNGFDVRVDTRADASAGSGGYVPPDNTSASGGDSLRVNGIGQISQVAGDGNRLSNLTSISFVSDLGNGAFNGRSAAQASAGPVTAQVTFLDGGARMDINAPGALLSQRFNAGSNGADGRILQVAQIAGNDLVGANRMHLQLMTESMTQQMQQQLGIQQVLAGLRALPR</sequence>
<gene>
    <name evidence="1" type="ORF">DX914_16505</name>
</gene>
<evidence type="ECO:0000313" key="2">
    <source>
        <dbReference type="Proteomes" id="UP000264492"/>
    </source>
</evidence>
<keyword evidence="2" id="KW-1185">Reference proteome</keyword>